<gene>
    <name evidence="1" type="ordered locus">PAE2574</name>
</gene>
<dbReference type="PATRIC" id="fig|178306.9.peg.1918"/>
<evidence type="ECO:0000313" key="2">
    <source>
        <dbReference type="Proteomes" id="UP000002439"/>
    </source>
</evidence>
<dbReference type="KEGG" id="pai:PAE2574"/>
<proteinExistence type="predicted"/>
<dbReference type="HOGENOM" id="CLU_2519893_0_0_2"/>
<dbReference type="AlphaFoldDB" id="Q8ZUW5"/>
<dbReference type="EnsemblBacteria" id="AAL64291">
    <property type="protein sequence ID" value="AAL64291"/>
    <property type="gene ID" value="PAE2574"/>
</dbReference>
<name>Q8ZUW5_PYRAE</name>
<dbReference type="Proteomes" id="UP000002439">
    <property type="component" value="Chromosome"/>
</dbReference>
<organism evidence="1 2">
    <name type="scientific">Pyrobaculum aerophilum (strain ATCC 51768 / DSM 7523 / JCM 9630 / CIP 104966 / NBRC 100827 / IM2)</name>
    <dbReference type="NCBI Taxonomy" id="178306"/>
    <lineage>
        <taxon>Archaea</taxon>
        <taxon>Thermoproteota</taxon>
        <taxon>Thermoprotei</taxon>
        <taxon>Thermoproteales</taxon>
        <taxon>Thermoproteaceae</taxon>
        <taxon>Pyrobaculum</taxon>
    </lineage>
</organism>
<reference evidence="1 2" key="1">
    <citation type="journal article" date="2002" name="Proc. Natl. Acad. Sci. U.S.A.">
        <title>Genome sequence of the hyperthermophilic crenarchaeon Pyrobaculum aerophilum.</title>
        <authorList>
            <person name="Fitz-Gibbon S.T."/>
            <person name="Ladner H."/>
            <person name="Kim U.J."/>
            <person name="Stetter K.O."/>
            <person name="Simon M.I."/>
            <person name="Miller J.H."/>
        </authorList>
    </citation>
    <scope>NUCLEOTIDE SEQUENCE [LARGE SCALE GENOMIC DNA]</scope>
    <source>
        <strain evidence="2">ATCC 51768 / DSM 7523 / JCM 9630 / CIP 104966 / NBRC 100827 / IM2</strain>
    </source>
</reference>
<evidence type="ECO:0000313" key="1">
    <source>
        <dbReference type="EMBL" id="AAL64291.1"/>
    </source>
</evidence>
<accession>Q8ZUW5</accession>
<dbReference type="InParanoid" id="Q8ZUW5"/>
<keyword evidence="2" id="KW-1185">Reference proteome</keyword>
<sequence>MIIVVSDPEEIIELLNKYGWSKSENLYYKDHGDYVWLAEIVGETVRFGCSADDVETLKSCIKALEKWLDETHIISSIKLELTFS</sequence>
<dbReference type="GeneID" id="1464632"/>
<protein>
    <submittedName>
        <fullName evidence="1">Uncharacterized protein</fullName>
    </submittedName>
</protein>
<dbReference type="RefSeq" id="WP_011008759.1">
    <property type="nucleotide sequence ID" value="NC_003364.1"/>
</dbReference>
<dbReference type="EMBL" id="AE009441">
    <property type="protein sequence ID" value="AAL64291.1"/>
    <property type="molecule type" value="Genomic_DNA"/>
</dbReference>
<dbReference type="STRING" id="178306.PAE2574"/>